<evidence type="ECO:0000256" key="5">
    <source>
        <dbReference type="ARBA" id="ARBA00022714"/>
    </source>
</evidence>
<protein>
    <submittedName>
        <fullName evidence="15">Ferric reductase-like transmembrane domain-containing protein</fullName>
    </submittedName>
</protein>
<keyword evidence="6" id="KW-0479">Metal-binding</keyword>
<comment type="caution">
    <text evidence="15">The sequence shown here is derived from an EMBL/GenBank/DDBJ whole genome shotgun (WGS) entry which is preliminary data.</text>
</comment>
<keyword evidence="7" id="KW-0274">FAD</keyword>
<keyword evidence="4 13" id="KW-0812">Transmembrane</keyword>
<feature type="transmembrane region" description="Helical" evidence="13">
    <location>
        <begin position="48"/>
        <end position="65"/>
    </location>
</feature>
<dbReference type="PROSITE" id="PS51384">
    <property type="entry name" value="FAD_FR"/>
    <property type="match status" value="1"/>
</dbReference>
<keyword evidence="5" id="KW-0001">2Fe-2S</keyword>
<dbReference type="InterPro" id="IPR001433">
    <property type="entry name" value="OxRdtase_FAD/NAD-bd"/>
</dbReference>
<evidence type="ECO:0000256" key="8">
    <source>
        <dbReference type="ARBA" id="ARBA00022989"/>
    </source>
</evidence>
<dbReference type="Pfam" id="PF01794">
    <property type="entry name" value="Ferric_reduct"/>
    <property type="match status" value="1"/>
</dbReference>
<dbReference type="SUPFAM" id="SSF52343">
    <property type="entry name" value="Ferredoxin reductase-like, C-terminal NADP-linked domain"/>
    <property type="match status" value="1"/>
</dbReference>
<comment type="subcellular location">
    <subcellularLocation>
        <location evidence="2">Membrane</location>
        <topology evidence="2">Multi-pass membrane protein</topology>
    </subcellularLocation>
</comment>
<feature type="domain" description="FAD-binding FR-type" evidence="14">
    <location>
        <begin position="167"/>
        <end position="267"/>
    </location>
</feature>
<evidence type="ECO:0000256" key="1">
    <source>
        <dbReference type="ARBA" id="ARBA00001974"/>
    </source>
</evidence>
<evidence type="ECO:0000256" key="12">
    <source>
        <dbReference type="ARBA" id="ARBA00023136"/>
    </source>
</evidence>
<dbReference type="SUPFAM" id="SSF63380">
    <property type="entry name" value="Riboflavin synthase domain-like"/>
    <property type="match status" value="1"/>
</dbReference>
<reference evidence="15 16" key="1">
    <citation type="submission" date="2020-08" db="EMBL/GenBank/DDBJ databases">
        <title>Cohnella phylogeny.</title>
        <authorList>
            <person name="Dunlap C."/>
        </authorList>
    </citation>
    <scope>NUCLEOTIDE SEQUENCE [LARGE SCALE GENOMIC DNA]</scope>
    <source>
        <strain evidence="15 16">DSM 25239</strain>
    </source>
</reference>
<evidence type="ECO:0000256" key="10">
    <source>
        <dbReference type="ARBA" id="ARBA00023004"/>
    </source>
</evidence>
<evidence type="ECO:0000313" key="16">
    <source>
        <dbReference type="Proteomes" id="UP000553776"/>
    </source>
</evidence>
<dbReference type="CDD" id="cd06198">
    <property type="entry name" value="FNR_like_3"/>
    <property type="match status" value="1"/>
</dbReference>
<feature type="transmembrane region" description="Helical" evidence="13">
    <location>
        <begin position="116"/>
        <end position="135"/>
    </location>
</feature>
<evidence type="ECO:0000256" key="13">
    <source>
        <dbReference type="SAM" id="Phobius"/>
    </source>
</evidence>
<keyword evidence="16" id="KW-1185">Reference proteome</keyword>
<evidence type="ECO:0000256" key="4">
    <source>
        <dbReference type="ARBA" id="ARBA00022692"/>
    </source>
</evidence>
<evidence type="ECO:0000256" key="3">
    <source>
        <dbReference type="ARBA" id="ARBA00022630"/>
    </source>
</evidence>
<keyword evidence="10" id="KW-0408">Iron</keyword>
<name>A0A841TY77_9BACL</name>
<feature type="transmembrane region" description="Helical" evidence="13">
    <location>
        <begin position="6"/>
        <end position="27"/>
    </location>
</feature>
<evidence type="ECO:0000256" key="2">
    <source>
        <dbReference type="ARBA" id="ARBA00004141"/>
    </source>
</evidence>
<dbReference type="PRINTS" id="PR00410">
    <property type="entry name" value="PHEHYDRXLASE"/>
</dbReference>
<dbReference type="InterPro" id="IPR017927">
    <property type="entry name" value="FAD-bd_FR_type"/>
</dbReference>
<dbReference type="AlphaFoldDB" id="A0A841TY77"/>
<dbReference type="GO" id="GO:0046872">
    <property type="term" value="F:metal ion binding"/>
    <property type="evidence" value="ECO:0007669"/>
    <property type="project" value="UniProtKB-KW"/>
</dbReference>
<evidence type="ECO:0000259" key="14">
    <source>
        <dbReference type="PROSITE" id="PS51384"/>
    </source>
</evidence>
<evidence type="ECO:0000256" key="9">
    <source>
        <dbReference type="ARBA" id="ARBA00023002"/>
    </source>
</evidence>
<dbReference type="GO" id="GO:0050660">
    <property type="term" value="F:flavin adenine dinucleotide binding"/>
    <property type="evidence" value="ECO:0007669"/>
    <property type="project" value="TreeGrafter"/>
</dbReference>
<evidence type="ECO:0000313" key="15">
    <source>
        <dbReference type="EMBL" id="MBB6691103.1"/>
    </source>
</evidence>
<evidence type="ECO:0000256" key="7">
    <source>
        <dbReference type="ARBA" id="ARBA00022827"/>
    </source>
</evidence>
<proteinExistence type="predicted"/>
<dbReference type="InterPro" id="IPR039261">
    <property type="entry name" value="FNR_nucleotide-bd"/>
</dbReference>
<dbReference type="EMBL" id="JACJVR010000020">
    <property type="protein sequence ID" value="MBB6691103.1"/>
    <property type="molecule type" value="Genomic_DNA"/>
</dbReference>
<dbReference type="InterPro" id="IPR013112">
    <property type="entry name" value="FAD-bd_8"/>
</dbReference>
<keyword evidence="12 13" id="KW-0472">Membrane</keyword>
<dbReference type="Gene3D" id="3.40.50.80">
    <property type="entry name" value="Nucleotide-binding domain of ferredoxin-NADP reductase (FNR) module"/>
    <property type="match status" value="1"/>
</dbReference>
<dbReference type="InterPro" id="IPR017938">
    <property type="entry name" value="Riboflavin_synthase-like_b-brl"/>
</dbReference>
<keyword evidence="3" id="KW-0285">Flavoprotein</keyword>
<dbReference type="Proteomes" id="UP000553776">
    <property type="component" value="Unassembled WGS sequence"/>
</dbReference>
<feature type="transmembrane region" description="Helical" evidence="13">
    <location>
        <begin position="141"/>
        <end position="159"/>
    </location>
</feature>
<dbReference type="PANTHER" id="PTHR47354">
    <property type="entry name" value="NADH OXIDOREDUCTASE HCR"/>
    <property type="match status" value="1"/>
</dbReference>
<dbReference type="PANTHER" id="PTHR47354:SF8">
    <property type="entry name" value="1,2-PHENYLACETYL-COA EPOXIDASE, SUBUNIT E"/>
    <property type="match status" value="1"/>
</dbReference>
<dbReference type="GO" id="GO:0016020">
    <property type="term" value="C:membrane"/>
    <property type="evidence" value="ECO:0007669"/>
    <property type="project" value="UniProtKB-SubCell"/>
</dbReference>
<dbReference type="InterPro" id="IPR050415">
    <property type="entry name" value="MRET"/>
</dbReference>
<organism evidence="15 16">
    <name type="scientific">Cohnella xylanilytica</name>
    <dbReference type="NCBI Taxonomy" id="557555"/>
    <lineage>
        <taxon>Bacteria</taxon>
        <taxon>Bacillati</taxon>
        <taxon>Bacillota</taxon>
        <taxon>Bacilli</taxon>
        <taxon>Bacillales</taxon>
        <taxon>Paenibacillaceae</taxon>
        <taxon>Cohnella</taxon>
    </lineage>
</organism>
<dbReference type="InterPro" id="IPR013130">
    <property type="entry name" value="Fe3_Rdtase_TM_dom"/>
</dbReference>
<dbReference type="GO" id="GO:0051537">
    <property type="term" value="F:2 iron, 2 sulfur cluster binding"/>
    <property type="evidence" value="ECO:0007669"/>
    <property type="project" value="UniProtKB-KW"/>
</dbReference>
<keyword evidence="11" id="KW-0411">Iron-sulfur</keyword>
<keyword evidence="9" id="KW-0560">Oxidoreductase</keyword>
<comment type="cofactor">
    <cofactor evidence="1">
        <name>FAD</name>
        <dbReference type="ChEBI" id="CHEBI:57692"/>
    </cofactor>
</comment>
<sequence length="393" mass="44688">MALRYAGEWIGSTMMILMAFALLLATRSRVLERFFGGLDRMYALHRQAGTWIFLLLLLHFLVMPLNPDQVPPGRAPGYIAFGGFILLILLSLAPRIPIIRRIIRLGYRGWRISHKFIGVFFIMGTAHAMLVDPLVRSASVPFGLLLAAMGVGIVSYLYTELIARFVRRRAIYKVAEVRRLGEGAIEAVLAPETGRMSFEAGQFLFIRFKGNRALSEWHPFTVCSSPRESSLRLAIRAAGDYTGYLQNYLMPGTRAVVEGGYGKMDYRRGGKDQIWIAGGIGITPFLSWIRDMPHRLEYRIDFFYTVRTPEEAFFLSEILEAVRRHPHFKLHMHYSAEKGRLSVERLADELKGGLAGKSVYMCGPAPMLAAFKRDFRRRGVPAASVRYERFHFR</sequence>
<dbReference type="GO" id="GO:0016491">
    <property type="term" value="F:oxidoreductase activity"/>
    <property type="evidence" value="ECO:0007669"/>
    <property type="project" value="UniProtKB-KW"/>
</dbReference>
<dbReference type="Gene3D" id="2.40.30.10">
    <property type="entry name" value="Translation factors"/>
    <property type="match status" value="1"/>
</dbReference>
<evidence type="ECO:0000256" key="11">
    <source>
        <dbReference type="ARBA" id="ARBA00023014"/>
    </source>
</evidence>
<evidence type="ECO:0000256" key="6">
    <source>
        <dbReference type="ARBA" id="ARBA00022723"/>
    </source>
</evidence>
<gene>
    <name evidence="15" type="ORF">H7B90_06770</name>
</gene>
<keyword evidence="8 13" id="KW-1133">Transmembrane helix</keyword>
<feature type="transmembrane region" description="Helical" evidence="13">
    <location>
        <begin position="77"/>
        <end position="96"/>
    </location>
</feature>
<dbReference type="Pfam" id="PF08022">
    <property type="entry name" value="FAD_binding_8"/>
    <property type="match status" value="1"/>
</dbReference>
<dbReference type="Pfam" id="PF00175">
    <property type="entry name" value="NAD_binding_1"/>
    <property type="match status" value="1"/>
</dbReference>
<accession>A0A841TY77</accession>